<dbReference type="InterPro" id="IPR036188">
    <property type="entry name" value="FAD/NAD-bd_sf"/>
</dbReference>
<dbReference type="Gene3D" id="1.10.1060.10">
    <property type="entry name" value="Alpha-helical ferredoxin"/>
    <property type="match status" value="1"/>
</dbReference>
<dbReference type="AlphaFoldDB" id="A0A0S7YFK0"/>
<dbReference type="GO" id="GO:0051536">
    <property type="term" value="F:iron-sulfur cluster binding"/>
    <property type="evidence" value="ECO:0007669"/>
    <property type="project" value="InterPro"/>
</dbReference>
<name>A0A0S7YFK0_UNCT6</name>
<dbReference type="PANTHER" id="PTHR42783:SF3">
    <property type="entry name" value="GLUTAMATE SYNTHASE [NADPH] SMALL CHAIN-RELATED"/>
    <property type="match status" value="1"/>
</dbReference>
<dbReference type="SUPFAM" id="SSF46548">
    <property type="entry name" value="alpha-helical ferredoxin"/>
    <property type="match status" value="1"/>
</dbReference>
<dbReference type="EMBL" id="LJNI01000037">
    <property type="protein sequence ID" value="KPJ73283.1"/>
    <property type="molecule type" value="Genomic_DNA"/>
</dbReference>
<comment type="caution">
    <text evidence="2">The sequence shown here is derived from an EMBL/GenBank/DDBJ whole genome shotgun (WGS) entry which is preliminary data.</text>
</comment>
<evidence type="ECO:0000259" key="1">
    <source>
        <dbReference type="Pfam" id="PF07992"/>
    </source>
</evidence>
<gene>
    <name evidence="2" type="ORF">AMJ52_03940</name>
</gene>
<organism evidence="2 3">
    <name type="scientific">candidate division TA06 bacterium DG_78</name>
    <dbReference type="NCBI Taxonomy" id="1703772"/>
    <lineage>
        <taxon>Bacteria</taxon>
        <taxon>Bacteria division TA06</taxon>
    </lineage>
</organism>
<evidence type="ECO:0000313" key="2">
    <source>
        <dbReference type="EMBL" id="KPJ73283.1"/>
    </source>
</evidence>
<dbReference type="InterPro" id="IPR023753">
    <property type="entry name" value="FAD/NAD-binding_dom"/>
</dbReference>
<dbReference type="Gene3D" id="3.50.50.60">
    <property type="entry name" value="FAD/NAD(P)-binding domain"/>
    <property type="match status" value="1"/>
</dbReference>
<evidence type="ECO:0000313" key="3">
    <source>
        <dbReference type="Proteomes" id="UP000051012"/>
    </source>
</evidence>
<proteinExistence type="predicted"/>
<dbReference type="Pfam" id="PF07992">
    <property type="entry name" value="Pyr_redox_2"/>
    <property type="match status" value="1"/>
</dbReference>
<sequence>MKLGDIDESGRRRPIPIKGSEFFIELDTLIPAISEQPDISFLGEEHEFDITGWNTFVVDQEILATNIPGVFAGGDAVRGPNTVIEAMADGKKVAEAIDKYIKAEKLEFTYRVTRPSVYVEPVKLTVEETLETIHQEAKKLKPENRKKNFKEVDLGLDKKSAIREAKRCLRCDLEVKKEEEKEQK</sequence>
<dbReference type="SUPFAM" id="SSF51905">
    <property type="entry name" value="FAD/NAD(P)-binding domain"/>
    <property type="match status" value="1"/>
</dbReference>
<reference evidence="2 3" key="1">
    <citation type="journal article" date="2015" name="Microbiome">
        <title>Genomic resolution of linkages in carbon, nitrogen, and sulfur cycling among widespread estuary sediment bacteria.</title>
        <authorList>
            <person name="Baker B.J."/>
            <person name="Lazar C.S."/>
            <person name="Teske A.P."/>
            <person name="Dick G.J."/>
        </authorList>
    </citation>
    <scope>NUCLEOTIDE SEQUENCE [LARGE SCALE GENOMIC DNA]</scope>
    <source>
        <strain evidence="2">DG_78</strain>
    </source>
</reference>
<dbReference type="InterPro" id="IPR009051">
    <property type="entry name" value="Helical_ferredxn"/>
</dbReference>
<feature type="domain" description="FAD/NAD(P)-binding" evidence="1">
    <location>
        <begin position="21"/>
        <end position="90"/>
    </location>
</feature>
<dbReference type="PANTHER" id="PTHR42783">
    <property type="entry name" value="GLUTAMATE SYNTHASE [NADPH] SMALL CHAIN"/>
    <property type="match status" value="1"/>
</dbReference>
<protein>
    <recommendedName>
        <fullName evidence="1">FAD/NAD(P)-binding domain-containing protein</fullName>
    </recommendedName>
</protein>
<dbReference type="GO" id="GO:0016491">
    <property type="term" value="F:oxidoreductase activity"/>
    <property type="evidence" value="ECO:0007669"/>
    <property type="project" value="InterPro"/>
</dbReference>
<dbReference type="Proteomes" id="UP000051012">
    <property type="component" value="Unassembled WGS sequence"/>
</dbReference>
<accession>A0A0S7YFK0</accession>